<dbReference type="OrthoDB" id="9797653at2"/>
<dbReference type="GO" id="GO:0003824">
    <property type="term" value="F:catalytic activity"/>
    <property type="evidence" value="ECO:0007669"/>
    <property type="project" value="InterPro"/>
</dbReference>
<evidence type="ECO:0000256" key="1">
    <source>
        <dbReference type="SAM" id="MobiDB-lite"/>
    </source>
</evidence>
<dbReference type="RefSeq" id="WP_130648998.1">
    <property type="nucleotide sequence ID" value="NZ_BMHA01000010.1"/>
</dbReference>
<proteinExistence type="predicted"/>
<organism evidence="2 3">
    <name type="scientific">Egicoccus halophilus</name>
    <dbReference type="NCBI Taxonomy" id="1670830"/>
    <lineage>
        <taxon>Bacteria</taxon>
        <taxon>Bacillati</taxon>
        <taxon>Actinomycetota</taxon>
        <taxon>Nitriliruptoria</taxon>
        <taxon>Egicoccales</taxon>
        <taxon>Egicoccaceae</taxon>
        <taxon>Egicoccus</taxon>
    </lineage>
</organism>
<sequence>MSGPLQGVRVVELGGIGPGPHAAMVLADLGADVVRVERPGGGLAVLTDPSRDPVLRGRRSVAADLRDADDLDAVLALLDRADVLVDGFRPGVTDRLGIGPDVLTARNPRLVYARMTGWGADGPWAQRAGHDLNYLSVTGVLHAIGPQDGPPAVPLNLVGDYGGGSLYLLVGVLAALFERERSGRGQVVDAAIVDGVVNLAQLVWGLRGQGAWQDRPGSNLLDGGAPFYTTYRCADDRHVAVGALEPAFYAQLLAGLELDPDGLPAQYDPAGWPQLRDTFTAVFATRARDDWAALFDGTDACVTPVLTFAEAPGHPQLAARGSLVERDGQVQAAAAPRLSRTATGGTAPAPRPGSTPIDEVARDWS</sequence>
<dbReference type="Gene3D" id="3.40.50.10540">
    <property type="entry name" value="Crotonobetainyl-coa:carnitine coa-transferase, domain 1"/>
    <property type="match status" value="1"/>
</dbReference>
<protein>
    <submittedName>
        <fullName evidence="2">Alpha-methylacyl-CoA racemase</fullName>
    </submittedName>
</protein>
<reference evidence="2" key="2">
    <citation type="submission" date="2020-09" db="EMBL/GenBank/DDBJ databases">
        <authorList>
            <person name="Sun Q."/>
            <person name="Zhou Y."/>
        </authorList>
    </citation>
    <scope>NUCLEOTIDE SEQUENCE</scope>
    <source>
        <strain evidence="2">CGMCC 1.14988</strain>
    </source>
</reference>
<dbReference type="AlphaFoldDB" id="A0A8J3A9Z8"/>
<dbReference type="EMBL" id="BMHA01000010">
    <property type="protein sequence ID" value="GGI08071.1"/>
    <property type="molecule type" value="Genomic_DNA"/>
</dbReference>
<name>A0A8J3A9Z8_9ACTN</name>
<dbReference type="InterPro" id="IPR003673">
    <property type="entry name" value="CoA-Trfase_fam_III"/>
</dbReference>
<comment type="caution">
    <text evidence="2">The sequence shown here is derived from an EMBL/GenBank/DDBJ whole genome shotgun (WGS) entry which is preliminary data.</text>
</comment>
<dbReference type="InterPro" id="IPR044855">
    <property type="entry name" value="CoA-Trfase_III_dom3_sf"/>
</dbReference>
<dbReference type="InterPro" id="IPR023606">
    <property type="entry name" value="CoA-Trfase_III_dom_1_sf"/>
</dbReference>
<accession>A0A8J3A9Z8</accession>
<dbReference type="SUPFAM" id="SSF89796">
    <property type="entry name" value="CoA-transferase family III (CaiB/BaiF)"/>
    <property type="match status" value="1"/>
</dbReference>
<gene>
    <name evidence="2" type="ORF">GCM10011354_27250</name>
</gene>
<dbReference type="Gene3D" id="3.30.1540.10">
    <property type="entry name" value="formyl-coa transferase, domain 3"/>
    <property type="match status" value="1"/>
</dbReference>
<dbReference type="Proteomes" id="UP000650511">
    <property type="component" value="Unassembled WGS sequence"/>
</dbReference>
<dbReference type="PANTHER" id="PTHR48228:SF5">
    <property type="entry name" value="ALPHA-METHYLACYL-COA RACEMASE"/>
    <property type="match status" value="1"/>
</dbReference>
<keyword evidence="3" id="KW-1185">Reference proteome</keyword>
<reference evidence="2" key="1">
    <citation type="journal article" date="2014" name="Int. J. Syst. Evol. Microbiol.">
        <title>Complete genome sequence of Corynebacterium casei LMG S-19264T (=DSM 44701T), isolated from a smear-ripened cheese.</title>
        <authorList>
            <consortium name="US DOE Joint Genome Institute (JGI-PGF)"/>
            <person name="Walter F."/>
            <person name="Albersmeier A."/>
            <person name="Kalinowski J."/>
            <person name="Ruckert C."/>
        </authorList>
    </citation>
    <scope>NUCLEOTIDE SEQUENCE</scope>
    <source>
        <strain evidence="2">CGMCC 1.14988</strain>
    </source>
</reference>
<dbReference type="PANTHER" id="PTHR48228">
    <property type="entry name" value="SUCCINYL-COA--D-CITRAMALATE COA-TRANSFERASE"/>
    <property type="match status" value="1"/>
</dbReference>
<evidence type="ECO:0000313" key="3">
    <source>
        <dbReference type="Proteomes" id="UP000650511"/>
    </source>
</evidence>
<dbReference type="Pfam" id="PF02515">
    <property type="entry name" value="CoA_transf_3"/>
    <property type="match status" value="1"/>
</dbReference>
<dbReference type="InterPro" id="IPR050509">
    <property type="entry name" value="CoA-transferase_III"/>
</dbReference>
<feature type="region of interest" description="Disordered" evidence="1">
    <location>
        <begin position="328"/>
        <end position="365"/>
    </location>
</feature>
<evidence type="ECO:0000313" key="2">
    <source>
        <dbReference type="EMBL" id="GGI08071.1"/>
    </source>
</evidence>